<evidence type="ECO:0000256" key="5">
    <source>
        <dbReference type="ARBA" id="ARBA00023125"/>
    </source>
</evidence>
<feature type="modified residue" description="4-aspartylphosphate" evidence="7">
    <location>
        <position position="37"/>
    </location>
</feature>
<organism evidence="11 12">
    <name type="scientific">Cellulomonas chitinilytica</name>
    <dbReference type="NCBI Taxonomy" id="398759"/>
    <lineage>
        <taxon>Bacteria</taxon>
        <taxon>Bacillati</taxon>
        <taxon>Actinomycetota</taxon>
        <taxon>Actinomycetes</taxon>
        <taxon>Micrococcales</taxon>
        <taxon>Cellulomonadaceae</taxon>
        <taxon>Cellulomonas</taxon>
    </lineage>
</organism>
<dbReference type="InterPro" id="IPR036388">
    <property type="entry name" value="WH-like_DNA-bd_sf"/>
</dbReference>
<sequence length="209" mass="22249">MLVQALSESGYATDAAATGDEALEALQVEAYDAAVLDVMLPGISGIEVCRVVRADGSAVPILLLTALDATRHRVAGLDAGADDYLVKPFHLAELTARVRALLRRSPRTDPPQLQVGALRLDPATRVVAYAGDAVELTAKEFSVLEYLMRHPGRVVAVSELIDHAWDRNYDGGSNVVASTVRHLRGKLRTSGPDPIVTVRGVGYRVGAAT</sequence>
<dbReference type="Gene3D" id="3.40.50.2300">
    <property type="match status" value="1"/>
</dbReference>
<keyword evidence="4" id="KW-0805">Transcription regulation</keyword>
<dbReference type="SUPFAM" id="SSF52172">
    <property type="entry name" value="CheY-like"/>
    <property type="match status" value="1"/>
</dbReference>
<dbReference type="SMART" id="SM00448">
    <property type="entry name" value="REC"/>
    <property type="match status" value="1"/>
</dbReference>
<evidence type="ECO:0000256" key="8">
    <source>
        <dbReference type="PROSITE-ProRule" id="PRU01091"/>
    </source>
</evidence>
<evidence type="ECO:0000256" key="6">
    <source>
        <dbReference type="ARBA" id="ARBA00023163"/>
    </source>
</evidence>
<dbReference type="GO" id="GO:0000156">
    <property type="term" value="F:phosphorelay response regulator activity"/>
    <property type="evidence" value="ECO:0007669"/>
    <property type="project" value="TreeGrafter"/>
</dbReference>
<comment type="subcellular location">
    <subcellularLocation>
        <location evidence="1">Cytoplasm</location>
    </subcellularLocation>
</comment>
<dbReference type="InterPro" id="IPR039420">
    <property type="entry name" value="WalR-like"/>
</dbReference>
<evidence type="ECO:0000256" key="7">
    <source>
        <dbReference type="PROSITE-ProRule" id="PRU00169"/>
    </source>
</evidence>
<keyword evidence="2 7" id="KW-0597">Phosphoprotein</keyword>
<dbReference type="CDD" id="cd00383">
    <property type="entry name" value="trans_reg_C"/>
    <property type="match status" value="1"/>
</dbReference>
<dbReference type="SMART" id="SM00862">
    <property type="entry name" value="Trans_reg_C"/>
    <property type="match status" value="1"/>
</dbReference>
<evidence type="ECO:0000256" key="2">
    <source>
        <dbReference type="ARBA" id="ARBA00022553"/>
    </source>
</evidence>
<dbReference type="PANTHER" id="PTHR48111:SF22">
    <property type="entry name" value="REGULATOR OF RPOS"/>
    <property type="match status" value="1"/>
</dbReference>
<feature type="domain" description="Response regulatory" evidence="9">
    <location>
        <begin position="1"/>
        <end position="102"/>
    </location>
</feature>
<evidence type="ECO:0000259" key="9">
    <source>
        <dbReference type="PROSITE" id="PS50110"/>
    </source>
</evidence>
<dbReference type="Gene3D" id="6.10.250.690">
    <property type="match status" value="1"/>
</dbReference>
<dbReference type="Gene3D" id="1.10.10.10">
    <property type="entry name" value="Winged helix-like DNA-binding domain superfamily/Winged helix DNA-binding domain"/>
    <property type="match status" value="1"/>
</dbReference>
<feature type="DNA-binding region" description="OmpR/PhoB-type" evidence="8">
    <location>
        <begin position="110"/>
        <end position="207"/>
    </location>
</feature>
<dbReference type="GO" id="GO:0000976">
    <property type="term" value="F:transcription cis-regulatory region binding"/>
    <property type="evidence" value="ECO:0007669"/>
    <property type="project" value="TreeGrafter"/>
</dbReference>
<evidence type="ECO:0000256" key="4">
    <source>
        <dbReference type="ARBA" id="ARBA00023015"/>
    </source>
</evidence>
<dbReference type="GO" id="GO:0006355">
    <property type="term" value="P:regulation of DNA-templated transcription"/>
    <property type="evidence" value="ECO:0007669"/>
    <property type="project" value="InterPro"/>
</dbReference>
<evidence type="ECO:0000259" key="10">
    <source>
        <dbReference type="PROSITE" id="PS51755"/>
    </source>
</evidence>
<dbReference type="InterPro" id="IPR001867">
    <property type="entry name" value="OmpR/PhoB-type_DNA-bd"/>
</dbReference>
<keyword evidence="6" id="KW-0804">Transcription</keyword>
<dbReference type="PANTHER" id="PTHR48111">
    <property type="entry name" value="REGULATOR OF RPOS"/>
    <property type="match status" value="1"/>
</dbReference>
<dbReference type="Pfam" id="PF00072">
    <property type="entry name" value="Response_reg"/>
    <property type="match status" value="1"/>
</dbReference>
<reference evidence="11" key="1">
    <citation type="submission" date="2021-01" db="EMBL/GenBank/DDBJ databases">
        <title>Whole genome shotgun sequence of Cellulomonas chitinilytica NBRC 110799.</title>
        <authorList>
            <person name="Komaki H."/>
            <person name="Tamura T."/>
        </authorList>
    </citation>
    <scope>NUCLEOTIDE SEQUENCE</scope>
    <source>
        <strain evidence="11">NBRC 110799</strain>
    </source>
</reference>
<dbReference type="Proteomes" id="UP000632740">
    <property type="component" value="Unassembled WGS sequence"/>
</dbReference>
<proteinExistence type="predicted"/>
<dbReference type="InterPro" id="IPR001789">
    <property type="entry name" value="Sig_transdc_resp-reg_receiver"/>
</dbReference>
<keyword evidence="5 8" id="KW-0238">DNA-binding</keyword>
<feature type="domain" description="OmpR/PhoB-type" evidence="10">
    <location>
        <begin position="110"/>
        <end position="207"/>
    </location>
</feature>
<evidence type="ECO:0000256" key="1">
    <source>
        <dbReference type="ARBA" id="ARBA00004496"/>
    </source>
</evidence>
<keyword evidence="3" id="KW-0902">Two-component regulatory system</keyword>
<dbReference type="PROSITE" id="PS51755">
    <property type="entry name" value="OMPR_PHOB"/>
    <property type="match status" value="1"/>
</dbReference>
<dbReference type="EMBL" id="BONK01000002">
    <property type="protein sequence ID" value="GIG20045.1"/>
    <property type="molecule type" value="Genomic_DNA"/>
</dbReference>
<dbReference type="PROSITE" id="PS50110">
    <property type="entry name" value="RESPONSE_REGULATORY"/>
    <property type="match status" value="1"/>
</dbReference>
<dbReference type="GO" id="GO:0032993">
    <property type="term" value="C:protein-DNA complex"/>
    <property type="evidence" value="ECO:0007669"/>
    <property type="project" value="TreeGrafter"/>
</dbReference>
<accession>A0A919TXZ6</accession>
<dbReference type="InterPro" id="IPR011006">
    <property type="entry name" value="CheY-like_superfamily"/>
</dbReference>
<evidence type="ECO:0000256" key="3">
    <source>
        <dbReference type="ARBA" id="ARBA00023012"/>
    </source>
</evidence>
<evidence type="ECO:0000313" key="11">
    <source>
        <dbReference type="EMBL" id="GIG20045.1"/>
    </source>
</evidence>
<comment type="caution">
    <text evidence="11">The sequence shown here is derived from an EMBL/GenBank/DDBJ whole genome shotgun (WGS) entry which is preliminary data.</text>
</comment>
<dbReference type="GO" id="GO:0005829">
    <property type="term" value="C:cytosol"/>
    <property type="evidence" value="ECO:0007669"/>
    <property type="project" value="TreeGrafter"/>
</dbReference>
<dbReference type="AlphaFoldDB" id="A0A919TXZ6"/>
<name>A0A919TXZ6_9CELL</name>
<gene>
    <name evidence="11" type="ORF">Cch01nite_07690</name>
</gene>
<evidence type="ECO:0000313" key="12">
    <source>
        <dbReference type="Proteomes" id="UP000632740"/>
    </source>
</evidence>
<keyword evidence="12" id="KW-1185">Reference proteome</keyword>
<dbReference type="Pfam" id="PF00486">
    <property type="entry name" value="Trans_reg_C"/>
    <property type="match status" value="1"/>
</dbReference>
<protein>
    <submittedName>
        <fullName evidence="11">DNA-binding response regulator</fullName>
    </submittedName>
</protein>